<dbReference type="HOGENOM" id="CLU_3207060_0_0_6"/>
<reference evidence="1" key="1">
    <citation type="submission" date="2013-07" db="EMBL/GenBank/DDBJ databases">
        <title>Sub-species coevolution in mutualistic symbiosis.</title>
        <authorList>
            <person name="Murfin K."/>
            <person name="Klassen J."/>
            <person name="Lee M."/>
            <person name="Forst S."/>
            <person name="Stock P."/>
            <person name="Goodrich-Blair H."/>
        </authorList>
    </citation>
    <scope>NUCLEOTIDE SEQUENCE [LARGE SCALE GENOMIC DNA]</scope>
    <source>
        <strain evidence="1">Oregonense</strain>
    </source>
</reference>
<sequence>MVFNIMVFIKRLIEYLIDYYYKKITPAKNHGVILPIAVISSCFSQSEKTT</sequence>
<protein>
    <submittedName>
        <fullName evidence="1">Uncharacterized protein</fullName>
    </submittedName>
</protein>
<proteinExistence type="predicted"/>
<dbReference type="AlphaFoldDB" id="A0A077PAX0"/>
<accession>A0A077PAX0</accession>
<gene>
    <name evidence="1" type="ORF">XBO1_970034</name>
</gene>
<organism evidence="1 2">
    <name type="scientific">Xenorhabdus bovienii str. oregonense</name>
    <dbReference type="NCBI Taxonomy" id="1398202"/>
    <lineage>
        <taxon>Bacteria</taxon>
        <taxon>Pseudomonadati</taxon>
        <taxon>Pseudomonadota</taxon>
        <taxon>Gammaproteobacteria</taxon>
        <taxon>Enterobacterales</taxon>
        <taxon>Morganellaceae</taxon>
        <taxon>Xenorhabdus</taxon>
    </lineage>
</organism>
<evidence type="ECO:0000313" key="1">
    <source>
        <dbReference type="EMBL" id="CDH08190.1"/>
    </source>
</evidence>
<evidence type="ECO:0000313" key="2">
    <source>
        <dbReference type="Proteomes" id="UP000028483"/>
    </source>
</evidence>
<comment type="caution">
    <text evidence="1">The sequence shown here is derived from an EMBL/GenBank/DDBJ whole genome shotgun (WGS) entry which is preliminary data.</text>
</comment>
<dbReference type="EMBL" id="CBSX010000267">
    <property type="protein sequence ID" value="CDH08190.1"/>
    <property type="molecule type" value="Genomic_DNA"/>
</dbReference>
<name>A0A077PAX0_XENBV</name>
<dbReference type="Proteomes" id="UP000028483">
    <property type="component" value="Unassembled WGS sequence"/>
</dbReference>